<evidence type="ECO:0000313" key="3">
    <source>
        <dbReference type="Proteomes" id="UP001500368"/>
    </source>
</evidence>
<accession>A0ABP9FSX4</accession>
<protein>
    <recommendedName>
        <fullName evidence="4">Holin</fullName>
    </recommendedName>
</protein>
<dbReference type="RefSeq" id="WP_345476880.1">
    <property type="nucleotide sequence ID" value="NZ_BAABLW010000005.1"/>
</dbReference>
<sequence>MSTENKAKLAQSLEDRATRKALYVVGIVVGVLVVGLTIAEVFSPGLAVSIAGAAGLAIEQVKSIIAGISTLVLSVLALRNLTPKDDETSAEEWQL</sequence>
<feature type="transmembrane region" description="Helical" evidence="1">
    <location>
        <begin position="21"/>
        <end position="43"/>
    </location>
</feature>
<comment type="caution">
    <text evidence="2">The sequence shown here is derived from an EMBL/GenBank/DDBJ whole genome shotgun (WGS) entry which is preliminary data.</text>
</comment>
<evidence type="ECO:0000256" key="1">
    <source>
        <dbReference type="SAM" id="Phobius"/>
    </source>
</evidence>
<keyword evidence="1" id="KW-0472">Membrane</keyword>
<feature type="transmembrane region" description="Helical" evidence="1">
    <location>
        <begin position="63"/>
        <end position="81"/>
    </location>
</feature>
<gene>
    <name evidence="2" type="ORF">GCM10025790_08980</name>
</gene>
<keyword evidence="3" id="KW-1185">Reference proteome</keyword>
<evidence type="ECO:0000313" key="2">
    <source>
        <dbReference type="EMBL" id="GAA4916060.1"/>
    </source>
</evidence>
<organism evidence="2 3">
    <name type="scientific">Nesterenkonia rhizosphaerae</name>
    <dbReference type="NCBI Taxonomy" id="1348272"/>
    <lineage>
        <taxon>Bacteria</taxon>
        <taxon>Bacillati</taxon>
        <taxon>Actinomycetota</taxon>
        <taxon>Actinomycetes</taxon>
        <taxon>Micrococcales</taxon>
        <taxon>Micrococcaceae</taxon>
        <taxon>Nesterenkonia</taxon>
    </lineage>
</organism>
<keyword evidence="1" id="KW-0812">Transmembrane</keyword>
<evidence type="ECO:0008006" key="4">
    <source>
        <dbReference type="Google" id="ProtNLM"/>
    </source>
</evidence>
<reference evidence="3" key="1">
    <citation type="journal article" date="2019" name="Int. J. Syst. Evol. Microbiol.">
        <title>The Global Catalogue of Microorganisms (GCM) 10K type strain sequencing project: providing services to taxonomists for standard genome sequencing and annotation.</title>
        <authorList>
            <consortium name="The Broad Institute Genomics Platform"/>
            <consortium name="The Broad Institute Genome Sequencing Center for Infectious Disease"/>
            <person name="Wu L."/>
            <person name="Ma J."/>
        </authorList>
    </citation>
    <scope>NUCLEOTIDE SEQUENCE [LARGE SCALE GENOMIC DNA]</scope>
    <source>
        <strain evidence="3">JCM 19129</strain>
    </source>
</reference>
<name>A0ABP9FSX4_9MICC</name>
<dbReference type="EMBL" id="BAABLW010000005">
    <property type="protein sequence ID" value="GAA4916060.1"/>
    <property type="molecule type" value="Genomic_DNA"/>
</dbReference>
<dbReference type="Proteomes" id="UP001500368">
    <property type="component" value="Unassembled WGS sequence"/>
</dbReference>
<proteinExistence type="predicted"/>
<keyword evidence="1" id="KW-1133">Transmembrane helix</keyword>